<evidence type="ECO:0000313" key="2">
    <source>
        <dbReference type="Proteomes" id="UP000032049"/>
    </source>
</evidence>
<dbReference type="STRING" id="1503925.TH53_19885"/>
<dbReference type="RefSeq" id="WP_041884662.1">
    <property type="nucleotide sequence ID" value="NZ_CP157278.1"/>
</dbReference>
<dbReference type="AlphaFoldDB" id="A0A0D0GMB1"/>
<dbReference type="EMBL" id="JXRA01000093">
    <property type="protein sequence ID" value="KIO75601.1"/>
    <property type="molecule type" value="Genomic_DNA"/>
</dbReference>
<gene>
    <name evidence="1" type="ORF">TH53_19885</name>
</gene>
<comment type="caution">
    <text evidence="1">The sequence shown here is derived from an EMBL/GenBank/DDBJ whole genome shotgun (WGS) entry which is preliminary data.</text>
</comment>
<protein>
    <submittedName>
        <fullName evidence="1">Uncharacterized protein</fullName>
    </submittedName>
</protein>
<name>A0A0D0GMB1_9SPHI</name>
<organism evidence="1 2">
    <name type="scientific">Pedobacter lusitanus</name>
    <dbReference type="NCBI Taxonomy" id="1503925"/>
    <lineage>
        <taxon>Bacteria</taxon>
        <taxon>Pseudomonadati</taxon>
        <taxon>Bacteroidota</taxon>
        <taxon>Sphingobacteriia</taxon>
        <taxon>Sphingobacteriales</taxon>
        <taxon>Sphingobacteriaceae</taxon>
        <taxon>Pedobacter</taxon>
    </lineage>
</organism>
<sequence>MKFESYRIVNGEIFGDITIIAESWDKAESIAEQMGTWVNGQIVKEIDQDTGNVIDYLAVCYN</sequence>
<accession>A0A0D0GMB1</accession>
<reference evidence="1 2" key="1">
    <citation type="submission" date="2015-01" db="EMBL/GenBank/DDBJ databases">
        <title>Draft genome sequence of Pedobacter sp. NL19 isolated from sludge of an effluent treatment pond in an abandoned uranium mine.</title>
        <authorList>
            <person name="Santos T."/>
            <person name="Caetano T."/>
            <person name="Covas C."/>
            <person name="Cruz A."/>
            <person name="Mendo S."/>
        </authorList>
    </citation>
    <scope>NUCLEOTIDE SEQUENCE [LARGE SCALE GENOMIC DNA]</scope>
    <source>
        <strain evidence="1 2">NL19</strain>
    </source>
</reference>
<proteinExistence type="predicted"/>
<evidence type="ECO:0000313" key="1">
    <source>
        <dbReference type="EMBL" id="KIO75601.1"/>
    </source>
</evidence>
<dbReference type="Proteomes" id="UP000032049">
    <property type="component" value="Unassembled WGS sequence"/>
</dbReference>
<keyword evidence="2" id="KW-1185">Reference proteome</keyword>